<feature type="transmembrane region" description="Helical" evidence="4">
    <location>
        <begin position="51"/>
        <end position="78"/>
    </location>
</feature>
<reference evidence="6 7" key="1">
    <citation type="journal article" date="2018" name="Nat. Biotechnol.">
        <title>A standardized bacterial taxonomy based on genome phylogeny substantially revises the tree of life.</title>
        <authorList>
            <person name="Parks D.H."/>
            <person name="Chuvochina M."/>
            <person name="Waite D.W."/>
            <person name="Rinke C."/>
            <person name="Skarshewski A."/>
            <person name="Chaumeil P.A."/>
            <person name="Hugenholtz P."/>
        </authorList>
    </citation>
    <scope>NUCLEOTIDE SEQUENCE [LARGE SCALE GENOMIC DNA]</scope>
    <source>
        <strain evidence="6">UBA10045</strain>
    </source>
</reference>
<dbReference type="SUPFAM" id="SSF55073">
    <property type="entry name" value="Nucleotide cyclase"/>
    <property type="match status" value="1"/>
</dbReference>
<evidence type="ECO:0000259" key="5">
    <source>
        <dbReference type="PROSITE" id="PS50887"/>
    </source>
</evidence>
<feature type="transmembrane region" description="Helical" evidence="4">
    <location>
        <begin position="127"/>
        <end position="150"/>
    </location>
</feature>
<dbReference type="FunFam" id="3.30.70.270:FF:000001">
    <property type="entry name" value="Diguanylate cyclase domain protein"/>
    <property type="match status" value="1"/>
</dbReference>
<dbReference type="PANTHER" id="PTHR45138">
    <property type="entry name" value="REGULATORY COMPONENTS OF SENSORY TRANSDUCTION SYSTEM"/>
    <property type="match status" value="1"/>
</dbReference>
<accession>A0A3D3FYA1</accession>
<comment type="cofactor">
    <cofactor evidence="1">
        <name>Mg(2+)</name>
        <dbReference type="ChEBI" id="CHEBI:18420"/>
    </cofactor>
</comment>
<dbReference type="Pfam" id="PF00990">
    <property type="entry name" value="GGDEF"/>
    <property type="match status" value="1"/>
</dbReference>
<keyword evidence="4" id="KW-0472">Membrane</keyword>
<evidence type="ECO:0000256" key="3">
    <source>
        <dbReference type="ARBA" id="ARBA00034247"/>
    </source>
</evidence>
<dbReference type="InterPro" id="IPR050469">
    <property type="entry name" value="Diguanylate_Cyclase"/>
</dbReference>
<dbReference type="InterPro" id="IPR000160">
    <property type="entry name" value="GGDEF_dom"/>
</dbReference>
<comment type="catalytic activity">
    <reaction evidence="3">
        <text>2 GTP = 3',3'-c-di-GMP + 2 diphosphate</text>
        <dbReference type="Rhea" id="RHEA:24898"/>
        <dbReference type="ChEBI" id="CHEBI:33019"/>
        <dbReference type="ChEBI" id="CHEBI:37565"/>
        <dbReference type="ChEBI" id="CHEBI:58805"/>
        <dbReference type="EC" id="2.7.7.65"/>
    </reaction>
</comment>
<dbReference type="InterPro" id="IPR029787">
    <property type="entry name" value="Nucleotide_cyclase"/>
</dbReference>
<evidence type="ECO:0000313" key="7">
    <source>
        <dbReference type="Proteomes" id="UP000262257"/>
    </source>
</evidence>
<feature type="domain" description="GGDEF" evidence="5">
    <location>
        <begin position="311"/>
        <end position="445"/>
    </location>
</feature>
<dbReference type="GO" id="GO:1902201">
    <property type="term" value="P:negative regulation of bacterial-type flagellum-dependent cell motility"/>
    <property type="evidence" value="ECO:0007669"/>
    <property type="project" value="TreeGrafter"/>
</dbReference>
<feature type="transmembrane region" description="Helical" evidence="4">
    <location>
        <begin position="171"/>
        <end position="189"/>
    </location>
</feature>
<keyword evidence="4" id="KW-1133">Transmembrane helix</keyword>
<dbReference type="PROSITE" id="PS50887">
    <property type="entry name" value="GGDEF"/>
    <property type="match status" value="1"/>
</dbReference>
<evidence type="ECO:0000256" key="4">
    <source>
        <dbReference type="SAM" id="Phobius"/>
    </source>
</evidence>
<dbReference type="Proteomes" id="UP000262257">
    <property type="component" value="Unassembled WGS sequence"/>
</dbReference>
<dbReference type="PROSITE" id="PS51257">
    <property type="entry name" value="PROKAR_LIPOPROTEIN"/>
    <property type="match status" value="1"/>
</dbReference>
<dbReference type="AlphaFoldDB" id="A0A3D3FYA1"/>
<dbReference type="EC" id="2.7.7.65" evidence="2"/>
<gene>
    <name evidence="6" type="ORF">DIC32_03505</name>
</gene>
<name>A0A3D3FYA1_ACIRA</name>
<dbReference type="SMART" id="SM00267">
    <property type="entry name" value="GGDEF"/>
    <property type="match status" value="1"/>
</dbReference>
<dbReference type="GO" id="GO:0005886">
    <property type="term" value="C:plasma membrane"/>
    <property type="evidence" value="ECO:0007669"/>
    <property type="project" value="TreeGrafter"/>
</dbReference>
<proteinExistence type="predicted"/>
<feature type="transmembrane region" description="Helical" evidence="4">
    <location>
        <begin position="90"/>
        <end position="115"/>
    </location>
</feature>
<feature type="transmembrane region" description="Helical" evidence="4">
    <location>
        <begin position="12"/>
        <end position="31"/>
    </location>
</feature>
<dbReference type="NCBIfam" id="TIGR00254">
    <property type="entry name" value="GGDEF"/>
    <property type="match status" value="1"/>
</dbReference>
<feature type="transmembrane region" description="Helical" evidence="4">
    <location>
        <begin position="209"/>
        <end position="230"/>
    </location>
</feature>
<evidence type="ECO:0000313" key="6">
    <source>
        <dbReference type="EMBL" id="HCM30806.1"/>
    </source>
</evidence>
<organism evidence="6 7">
    <name type="scientific">Acinetobacter radioresistens</name>
    <dbReference type="NCBI Taxonomy" id="40216"/>
    <lineage>
        <taxon>Bacteria</taxon>
        <taxon>Pseudomonadati</taxon>
        <taxon>Pseudomonadota</taxon>
        <taxon>Gammaproteobacteria</taxon>
        <taxon>Moraxellales</taxon>
        <taxon>Moraxellaceae</taxon>
        <taxon>Acinetobacter</taxon>
    </lineage>
</organism>
<protein>
    <recommendedName>
        <fullName evidence="2">diguanylate cyclase</fullName>
        <ecNumber evidence="2">2.7.7.65</ecNumber>
    </recommendedName>
</protein>
<dbReference type="InterPro" id="IPR043128">
    <property type="entry name" value="Rev_trsase/Diguanyl_cyclase"/>
</dbReference>
<comment type="caution">
    <text evidence="6">The sequence shown here is derived from an EMBL/GenBank/DDBJ whole genome shotgun (WGS) entry which is preliminary data.</text>
</comment>
<dbReference type="Gene3D" id="3.30.70.270">
    <property type="match status" value="1"/>
</dbReference>
<dbReference type="GO" id="GO:0052621">
    <property type="term" value="F:diguanylate cyclase activity"/>
    <property type="evidence" value="ECO:0007669"/>
    <property type="project" value="UniProtKB-EC"/>
</dbReference>
<evidence type="ECO:0000256" key="2">
    <source>
        <dbReference type="ARBA" id="ARBA00012528"/>
    </source>
</evidence>
<sequence>MWGIATRPFNHLAAFWPANSILLGCLARFPATRNAYTLAGAFTGYVVSDLLSFHSWSIALGFTTANLLYVIIAFAFYIKFRPYFRLLHQGYFYLFLLLFCCIGSLVSSLFIASLFPQLDTKLIHGSFWTIFGYWFSAELQNAILILPLILNLPYQKGIHQIFRPADGPYSFLHILPIFVLLFSLSLSYYDSGPGAILYPIAALIWCALNYRHFTVALITSISCFYIAFFMSDKYLTLYPEQYYLEMISLRFGIITMAIAPLTVSSINRIRSQLIRELQHHVAHDELTASLTRRQFMRSAHLLLRQRTQESQSLAVLMLDIDHFKLINDKYGHQAGDEALRVCAAVIRRSLRSYDLFGRLGGEEFAIVLLDVGPAEAFEIAERIRETLKTHIIQLDAETQFSIRISIGLTLFNPAVPHNIEVLLHKADLALYEAKRSGRDRVVITQ</sequence>
<dbReference type="CDD" id="cd01949">
    <property type="entry name" value="GGDEF"/>
    <property type="match status" value="1"/>
</dbReference>
<evidence type="ECO:0000256" key="1">
    <source>
        <dbReference type="ARBA" id="ARBA00001946"/>
    </source>
</evidence>
<feature type="transmembrane region" description="Helical" evidence="4">
    <location>
        <begin position="242"/>
        <end position="263"/>
    </location>
</feature>
<dbReference type="EMBL" id="DPXL01000049">
    <property type="protein sequence ID" value="HCM30806.1"/>
    <property type="molecule type" value="Genomic_DNA"/>
</dbReference>
<keyword evidence="4" id="KW-0812">Transmembrane</keyword>
<dbReference type="PANTHER" id="PTHR45138:SF9">
    <property type="entry name" value="DIGUANYLATE CYCLASE DGCM-RELATED"/>
    <property type="match status" value="1"/>
</dbReference>
<dbReference type="GO" id="GO:0043709">
    <property type="term" value="P:cell adhesion involved in single-species biofilm formation"/>
    <property type="evidence" value="ECO:0007669"/>
    <property type="project" value="TreeGrafter"/>
</dbReference>